<dbReference type="InterPro" id="IPR029033">
    <property type="entry name" value="His_PPase_superfam"/>
</dbReference>
<evidence type="ECO:0000256" key="1">
    <source>
        <dbReference type="PIRSR" id="PIRSR613078-2"/>
    </source>
</evidence>
<reference evidence="2 3" key="1">
    <citation type="submission" date="2020-08" db="EMBL/GenBank/DDBJ databases">
        <title>Edaphobacter telluris sp. nov. and Acidobacterium dinghuensis sp. nov., two acidobacteria isolated from forest soil.</title>
        <authorList>
            <person name="Fu J."/>
            <person name="Qiu L."/>
        </authorList>
    </citation>
    <scope>NUCLEOTIDE SEQUENCE [LARGE SCALE GENOMIC DNA]</scope>
    <source>
        <strain evidence="2">4Y35</strain>
    </source>
</reference>
<keyword evidence="3" id="KW-1185">Reference proteome</keyword>
<dbReference type="Proteomes" id="UP000515312">
    <property type="component" value="Chromosome"/>
</dbReference>
<gene>
    <name evidence="2" type="ORF">H7849_20440</name>
</gene>
<dbReference type="AlphaFoldDB" id="A0A7G8BFV1"/>
<sequence length="211" mass="25250">MHLFLENVRMTMKWPTELLLVRHAESAYNKLKQQKEADPDYRWFRDLFENDRSNPEIQPLAQMLQNRHSLGCSDRETRITPKGEEQASITGQKMRASGVKCPDVIFVSPYLRTQETLRILQEEWPGLQEAKVYREERIREQDHGLALLYSDWRIYHVMHPEQGELYNLLGEYDYRFMNGENIPDVRQRNLSWITTLTRDFAGKRLWRSHII</sequence>
<evidence type="ECO:0000313" key="2">
    <source>
        <dbReference type="EMBL" id="QNI31421.1"/>
    </source>
</evidence>
<dbReference type="RefSeq" id="WP_186742045.1">
    <property type="nucleotide sequence ID" value="NZ_CP060394.1"/>
</dbReference>
<name>A0A7G8BFV1_9BACT</name>
<evidence type="ECO:0000313" key="3">
    <source>
        <dbReference type="Proteomes" id="UP000515312"/>
    </source>
</evidence>
<dbReference type="Pfam" id="PF00300">
    <property type="entry name" value="His_Phos_1"/>
    <property type="match status" value="1"/>
</dbReference>
<accession>A0A7G8BFV1</accession>
<dbReference type="InterPro" id="IPR052765">
    <property type="entry name" value="PGM-Related"/>
</dbReference>
<dbReference type="InterPro" id="IPR013078">
    <property type="entry name" value="His_Pase_superF_clade-1"/>
</dbReference>
<feature type="binding site" evidence="1">
    <location>
        <position position="112"/>
    </location>
    <ligand>
        <name>substrate</name>
    </ligand>
</feature>
<dbReference type="EMBL" id="CP060394">
    <property type="protein sequence ID" value="QNI31421.1"/>
    <property type="molecule type" value="Genomic_DNA"/>
</dbReference>
<dbReference type="KEGG" id="adin:H7849_20440"/>
<organism evidence="2 3">
    <name type="scientific">Alloacidobacterium dinghuense</name>
    <dbReference type="NCBI Taxonomy" id="2763107"/>
    <lineage>
        <taxon>Bacteria</taxon>
        <taxon>Pseudomonadati</taxon>
        <taxon>Acidobacteriota</taxon>
        <taxon>Terriglobia</taxon>
        <taxon>Terriglobales</taxon>
        <taxon>Acidobacteriaceae</taxon>
        <taxon>Alloacidobacterium</taxon>
    </lineage>
</organism>
<protein>
    <submittedName>
        <fullName evidence="2">Histidine phosphatase family protein</fullName>
    </submittedName>
</protein>
<dbReference type="PANTHER" id="PTHR46192">
    <property type="entry name" value="BROAD-RANGE ACID PHOSPHATASE DET1"/>
    <property type="match status" value="1"/>
</dbReference>
<dbReference type="SUPFAM" id="SSF53254">
    <property type="entry name" value="Phosphoglycerate mutase-like"/>
    <property type="match status" value="1"/>
</dbReference>
<dbReference type="CDD" id="cd07067">
    <property type="entry name" value="HP_PGM_like"/>
    <property type="match status" value="1"/>
</dbReference>
<proteinExistence type="predicted"/>
<dbReference type="Gene3D" id="3.40.50.1240">
    <property type="entry name" value="Phosphoglycerate mutase-like"/>
    <property type="match status" value="1"/>
</dbReference>